<dbReference type="InterPro" id="IPR032675">
    <property type="entry name" value="LRR_dom_sf"/>
</dbReference>
<sequence>MVIILVVCVVWTAWLMLISLAPNEATNALMNTAAYDNGQFWLIVDPTPRLTLAGVAFLFIVGVSYIVVLLKMLIWRERVLTPLVLRRLENRLLDSWKDSSLESRTWTIVVSPIYRRAHKVWSDFTLFGGNKRKFWNVFTKAIDLVMQTVSLLQLLERGSPAGLVYGYAVFIAINAMSCEVNILADPFTTLGEVLVDSIFDFSAAVLFPMATLVYSYYNFDFDRDGYLTYLDKLPPGSFERIARLFADETEIALFRVSFDSLRFRLPLDLVIRIAMNLAFCYRMKRMMEVMVWRKRHAWVSGRTLRKSSGSIAPVEPKKPVPKVVAVVFAGFSVAVLVATQQAVAHSSTACARYPECAVFAYRWTISDDACPCLSYIDVDKAPKTFEDWIHPPDAYNKVKALARSGLLESIQVINRQLLEFPEELQECRHLRAILPPWTSKFKNLETFHIEGKLGSVNIGELPENLFSNMPSLVMVHLGIHEALAQIPLLTGVPQLQKWIPDLSPLTKLVDFSILTGVICCNGFLGACDLSDFYCRGNPAVGIPAATCLMDETEPTQSAAPYFNSSGTRDVFEKFASGICQAMPFDAAVMSMPYPKRPRRLKPSRTLASSGAAHCLLLHSL</sequence>
<keyword evidence="1" id="KW-0812">Transmembrane</keyword>
<dbReference type="OMA" id="ANSICYA"/>
<dbReference type="Gene3D" id="3.80.10.10">
    <property type="entry name" value="Ribonuclease Inhibitor"/>
    <property type="match status" value="1"/>
</dbReference>
<feature type="transmembrane region" description="Helical" evidence="1">
    <location>
        <begin position="49"/>
        <end position="70"/>
    </location>
</feature>
<keyword evidence="1" id="KW-1133">Transmembrane helix</keyword>
<feature type="transmembrane region" description="Helical" evidence="1">
    <location>
        <begin position="164"/>
        <end position="184"/>
    </location>
</feature>
<evidence type="ECO:0000313" key="3">
    <source>
        <dbReference type="EMBL" id="EGZ08627.1"/>
    </source>
</evidence>
<organism evidence="3 4">
    <name type="scientific">Phytophthora sojae (strain P6497)</name>
    <name type="common">Soybean stem and root rot agent</name>
    <name type="synonym">Phytophthora megasperma f. sp. glycines</name>
    <dbReference type="NCBI Taxonomy" id="1094619"/>
    <lineage>
        <taxon>Eukaryota</taxon>
        <taxon>Sar</taxon>
        <taxon>Stramenopiles</taxon>
        <taxon>Oomycota</taxon>
        <taxon>Peronosporomycetes</taxon>
        <taxon>Peronosporales</taxon>
        <taxon>Peronosporaceae</taxon>
        <taxon>Phytophthora</taxon>
    </lineage>
</organism>
<feature type="transmembrane region" description="Helical" evidence="1">
    <location>
        <begin position="193"/>
        <end position="217"/>
    </location>
</feature>
<evidence type="ECO:0000313" key="4">
    <source>
        <dbReference type="Proteomes" id="UP000002640"/>
    </source>
</evidence>
<name>G5A5M2_PHYSP</name>
<dbReference type="KEGG" id="psoj:PHYSODRAFT_305564"/>
<feature type="signal peptide" evidence="2">
    <location>
        <begin position="1"/>
        <end position="25"/>
    </location>
</feature>
<dbReference type="InParanoid" id="G5A5M2"/>
<feature type="chain" id="PRO_5003472739" description="EF-hand domain-containing protein" evidence="2">
    <location>
        <begin position="26"/>
        <end position="620"/>
    </location>
</feature>
<dbReference type="SUPFAM" id="SSF52047">
    <property type="entry name" value="RNI-like"/>
    <property type="match status" value="1"/>
</dbReference>
<proteinExistence type="predicted"/>
<protein>
    <recommendedName>
        <fullName evidence="5">EF-hand domain-containing protein</fullName>
    </recommendedName>
</protein>
<keyword evidence="2" id="KW-0732">Signal</keyword>
<dbReference type="Proteomes" id="UP000002640">
    <property type="component" value="Unassembled WGS sequence"/>
</dbReference>
<dbReference type="RefSeq" id="XP_009535260.1">
    <property type="nucleotide sequence ID" value="XM_009536965.1"/>
</dbReference>
<feature type="transmembrane region" description="Helical" evidence="1">
    <location>
        <begin position="323"/>
        <end position="343"/>
    </location>
</feature>
<dbReference type="AlphaFoldDB" id="G5A5M2"/>
<evidence type="ECO:0000256" key="1">
    <source>
        <dbReference type="SAM" id="Phobius"/>
    </source>
</evidence>
<accession>G5A5M2</accession>
<dbReference type="GeneID" id="20642575"/>
<reference evidence="3 4" key="1">
    <citation type="journal article" date="2006" name="Science">
        <title>Phytophthora genome sequences uncover evolutionary origins and mechanisms of pathogenesis.</title>
        <authorList>
            <person name="Tyler B.M."/>
            <person name="Tripathy S."/>
            <person name="Zhang X."/>
            <person name="Dehal P."/>
            <person name="Jiang R.H."/>
            <person name="Aerts A."/>
            <person name="Arredondo F.D."/>
            <person name="Baxter L."/>
            <person name="Bensasson D."/>
            <person name="Beynon J.L."/>
            <person name="Chapman J."/>
            <person name="Damasceno C.M."/>
            <person name="Dorrance A.E."/>
            <person name="Dou D."/>
            <person name="Dickerman A.W."/>
            <person name="Dubchak I.L."/>
            <person name="Garbelotto M."/>
            <person name="Gijzen M."/>
            <person name="Gordon S.G."/>
            <person name="Govers F."/>
            <person name="Grunwald N.J."/>
            <person name="Huang W."/>
            <person name="Ivors K.L."/>
            <person name="Jones R.W."/>
            <person name="Kamoun S."/>
            <person name="Krampis K."/>
            <person name="Lamour K.H."/>
            <person name="Lee M.K."/>
            <person name="McDonald W.H."/>
            <person name="Medina M."/>
            <person name="Meijer H.J."/>
            <person name="Nordberg E.K."/>
            <person name="Maclean D.J."/>
            <person name="Ospina-Giraldo M.D."/>
            <person name="Morris P.F."/>
            <person name="Phuntumart V."/>
            <person name="Putnam N.H."/>
            <person name="Rash S."/>
            <person name="Rose J.K."/>
            <person name="Sakihama Y."/>
            <person name="Salamov A.A."/>
            <person name="Savidor A."/>
            <person name="Scheuring C.F."/>
            <person name="Smith B.M."/>
            <person name="Sobral B.W."/>
            <person name="Terry A."/>
            <person name="Torto-Alalibo T.A."/>
            <person name="Win J."/>
            <person name="Xu Z."/>
            <person name="Zhang H."/>
            <person name="Grigoriev I.V."/>
            <person name="Rokhsar D.S."/>
            <person name="Boore J.L."/>
        </authorList>
    </citation>
    <scope>NUCLEOTIDE SEQUENCE [LARGE SCALE GENOMIC DNA]</scope>
    <source>
        <strain evidence="3 4">P6497</strain>
    </source>
</reference>
<keyword evidence="1" id="KW-0472">Membrane</keyword>
<keyword evidence="4" id="KW-1185">Reference proteome</keyword>
<evidence type="ECO:0000256" key="2">
    <source>
        <dbReference type="SAM" id="SignalP"/>
    </source>
</evidence>
<evidence type="ECO:0008006" key="5">
    <source>
        <dbReference type="Google" id="ProtNLM"/>
    </source>
</evidence>
<dbReference type="EMBL" id="JH159160">
    <property type="protein sequence ID" value="EGZ08627.1"/>
    <property type="molecule type" value="Genomic_DNA"/>
</dbReference>
<gene>
    <name evidence="3" type="ORF">PHYSODRAFT_305564</name>
</gene>